<evidence type="ECO:0000256" key="2">
    <source>
        <dbReference type="ARBA" id="ARBA00022692"/>
    </source>
</evidence>
<dbReference type="AlphaFoldDB" id="A0A2L2TZR4"/>
<evidence type="ECO:0000256" key="4">
    <source>
        <dbReference type="ARBA" id="ARBA00023136"/>
    </source>
</evidence>
<feature type="transmembrane region" description="Helical" evidence="6">
    <location>
        <begin position="45"/>
        <end position="64"/>
    </location>
</feature>
<evidence type="ECO:0000256" key="3">
    <source>
        <dbReference type="ARBA" id="ARBA00022989"/>
    </source>
</evidence>
<dbReference type="PANTHER" id="PTHR33048:SF143">
    <property type="entry name" value="EXTRACELLULAR MEMBRANE PROTEIN CFEM DOMAIN-CONTAINING PROTEIN-RELATED"/>
    <property type="match status" value="1"/>
</dbReference>
<keyword evidence="9" id="KW-1185">Reference proteome</keyword>
<dbReference type="STRING" id="56646.A0A2L2TZR4"/>
<protein>
    <recommendedName>
        <fullName evidence="7">Rhodopsin domain-containing protein</fullName>
    </recommendedName>
</protein>
<dbReference type="GO" id="GO:0016020">
    <property type="term" value="C:membrane"/>
    <property type="evidence" value="ECO:0007669"/>
    <property type="project" value="UniProtKB-SubCell"/>
</dbReference>
<dbReference type="Proteomes" id="UP000245910">
    <property type="component" value="Chromosome III"/>
</dbReference>
<evidence type="ECO:0000256" key="6">
    <source>
        <dbReference type="SAM" id="Phobius"/>
    </source>
</evidence>
<comment type="similarity">
    <text evidence="5">Belongs to the SAT4 family.</text>
</comment>
<evidence type="ECO:0000313" key="9">
    <source>
        <dbReference type="Proteomes" id="UP000245910"/>
    </source>
</evidence>
<feature type="domain" description="Rhodopsin" evidence="7">
    <location>
        <begin position="64"/>
        <end position="245"/>
    </location>
</feature>
<evidence type="ECO:0000256" key="1">
    <source>
        <dbReference type="ARBA" id="ARBA00004141"/>
    </source>
</evidence>
<evidence type="ECO:0000259" key="7">
    <source>
        <dbReference type="Pfam" id="PF20684"/>
    </source>
</evidence>
<keyword evidence="3 6" id="KW-1133">Transmembrane helix</keyword>
<keyword evidence="2 6" id="KW-0812">Transmembrane</keyword>
<proteinExistence type="inferred from homology"/>
<evidence type="ECO:0000256" key="5">
    <source>
        <dbReference type="ARBA" id="ARBA00038359"/>
    </source>
</evidence>
<dbReference type="InterPro" id="IPR049326">
    <property type="entry name" value="Rhodopsin_dom_fungi"/>
</dbReference>
<name>A0A2L2TZR4_9HYPO</name>
<dbReference type="PANTHER" id="PTHR33048">
    <property type="entry name" value="PTH11-LIKE INTEGRAL MEMBRANE PROTEIN (AFU_ORTHOLOGUE AFUA_5G11245)"/>
    <property type="match status" value="1"/>
</dbReference>
<dbReference type="Pfam" id="PF20684">
    <property type="entry name" value="Fung_rhodopsin"/>
    <property type="match status" value="1"/>
</dbReference>
<comment type="subcellular location">
    <subcellularLocation>
        <location evidence="1">Membrane</location>
        <topology evidence="1">Multi-pass membrane protein</topology>
    </subcellularLocation>
</comment>
<dbReference type="InterPro" id="IPR052337">
    <property type="entry name" value="SAT4-like"/>
</dbReference>
<dbReference type="EMBL" id="LN649231">
    <property type="protein sequence ID" value="CEI70756.1"/>
    <property type="molecule type" value="Genomic_DNA"/>
</dbReference>
<accession>A0A2L2TZR4</accession>
<organism evidence="8 9">
    <name type="scientific">Fusarium venenatum</name>
    <dbReference type="NCBI Taxonomy" id="56646"/>
    <lineage>
        <taxon>Eukaryota</taxon>
        <taxon>Fungi</taxon>
        <taxon>Dikarya</taxon>
        <taxon>Ascomycota</taxon>
        <taxon>Pezizomycotina</taxon>
        <taxon>Sordariomycetes</taxon>
        <taxon>Hypocreomycetidae</taxon>
        <taxon>Hypocreales</taxon>
        <taxon>Nectriaceae</taxon>
        <taxon>Fusarium</taxon>
    </lineage>
</organism>
<sequence length="263" mass="29605">MLQRRKVEKLMLTLKYRRADPELLVTVVLDAAAKKCDIPAQDSSLALRASSLVIFGAALGAFILRLTSKYLYKSEWGADDTFMSLAAFLILPLVALLQLMVSNGLGRDLRTLKNEKLVFCFKVTYFIVLGLVKASILAFYLRIFPDHKFRITVWLTQFVNLSSAVLYVILLLLQKNPISLNWTGGTNSQSNAHVLSDKLLYLTHGILSMTLDIWMVVLPLTQLYHLGLKLRKKIGVMSMFSCGILDERNPVLLSGEVPNSERR</sequence>
<keyword evidence="4 6" id="KW-0472">Membrane</keyword>
<reference evidence="9" key="1">
    <citation type="submission" date="2014-10" db="EMBL/GenBank/DDBJ databases">
        <authorList>
            <person name="King R."/>
        </authorList>
    </citation>
    <scope>NUCLEOTIDE SEQUENCE [LARGE SCALE GENOMIC DNA]</scope>
    <source>
        <strain evidence="9">A3/5</strain>
    </source>
</reference>
<feature type="transmembrane region" description="Helical" evidence="6">
    <location>
        <begin position="84"/>
        <end position="105"/>
    </location>
</feature>
<evidence type="ECO:0000313" key="8">
    <source>
        <dbReference type="EMBL" id="CEI70756.1"/>
    </source>
</evidence>
<feature type="transmembrane region" description="Helical" evidence="6">
    <location>
        <begin position="153"/>
        <end position="173"/>
    </location>
</feature>
<feature type="transmembrane region" description="Helical" evidence="6">
    <location>
        <begin position="117"/>
        <end position="141"/>
    </location>
</feature>